<reference evidence="1 2" key="1">
    <citation type="journal article" date="2015" name="Genome Biol. Evol.">
        <title>Phylogenomic analyses indicate that early fungi evolved digesting cell walls of algal ancestors of land plants.</title>
        <authorList>
            <person name="Chang Y."/>
            <person name="Wang S."/>
            <person name="Sekimoto S."/>
            <person name="Aerts A.L."/>
            <person name="Choi C."/>
            <person name="Clum A."/>
            <person name="LaButti K.M."/>
            <person name="Lindquist E.A."/>
            <person name="Yee Ngan C."/>
            <person name="Ohm R.A."/>
            <person name="Salamov A.A."/>
            <person name="Grigoriev I.V."/>
            <person name="Spatafora J.W."/>
            <person name="Berbee M.L."/>
        </authorList>
    </citation>
    <scope>NUCLEOTIDE SEQUENCE [LARGE SCALE GENOMIC DNA]</scope>
    <source>
        <strain evidence="1 2">NRRL 28638</strain>
    </source>
</reference>
<sequence>MQSVNNVLLRLHNAYATWQSVSGKSLSLGAVLGVHCEVDDKVGNRKVDQAFYVCTTLTELTDCPKIRSINGGPCVGPTEHGYMIMRFIDCTWELSHLAVIKSPQKVHKVLCLPIFKVNIEWFNKVNRTDIFALAEQRSAEFKMCQRIIPGLLWGKILYANNGIGYDTCYDDQIVPQSMQQNLSTKCGRCGVVSNSANTHGVACLTLRNKEAFS</sequence>
<dbReference type="Proteomes" id="UP000070444">
    <property type="component" value="Unassembled WGS sequence"/>
</dbReference>
<keyword evidence="2" id="KW-1185">Reference proteome</keyword>
<evidence type="ECO:0000313" key="2">
    <source>
        <dbReference type="Proteomes" id="UP000070444"/>
    </source>
</evidence>
<evidence type="ECO:0000313" key="1">
    <source>
        <dbReference type="EMBL" id="KXN67172.1"/>
    </source>
</evidence>
<name>A0A137NWQ8_CONC2</name>
<dbReference type="AlphaFoldDB" id="A0A137NWQ8"/>
<proteinExistence type="predicted"/>
<protein>
    <submittedName>
        <fullName evidence="1">Uncharacterized protein</fullName>
    </submittedName>
</protein>
<dbReference type="EMBL" id="KQ964654">
    <property type="protein sequence ID" value="KXN67172.1"/>
    <property type="molecule type" value="Genomic_DNA"/>
</dbReference>
<organism evidence="1 2">
    <name type="scientific">Conidiobolus coronatus (strain ATCC 28846 / CBS 209.66 / NRRL 28638)</name>
    <name type="common">Delacroixia coronata</name>
    <dbReference type="NCBI Taxonomy" id="796925"/>
    <lineage>
        <taxon>Eukaryota</taxon>
        <taxon>Fungi</taxon>
        <taxon>Fungi incertae sedis</taxon>
        <taxon>Zoopagomycota</taxon>
        <taxon>Entomophthoromycotina</taxon>
        <taxon>Entomophthoromycetes</taxon>
        <taxon>Entomophthorales</taxon>
        <taxon>Ancylistaceae</taxon>
        <taxon>Conidiobolus</taxon>
    </lineage>
</organism>
<accession>A0A137NWQ8</accession>
<gene>
    <name evidence="1" type="ORF">CONCODRAFT_10797</name>
</gene>